<dbReference type="InterPro" id="IPR032696">
    <property type="entry name" value="SQ_cyclase_C"/>
</dbReference>
<protein>
    <recommendedName>
        <fullName evidence="1">Squalene cyclase C-terminal domain-containing protein</fullName>
    </recommendedName>
</protein>
<dbReference type="RefSeq" id="WP_096493704.1">
    <property type="nucleotide sequence ID" value="NZ_CP023445.1"/>
</dbReference>
<dbReference type="Proteomes" id="UP000218505">
    <property type="component" value="Chromosome"/>
</dbReference>
<feature type="domain" description="Squalene cyclase C-terminal" evidence="1">
    <location>
        <begin position="348"/>
        <end position="437"/>
    </location>
</feature>
<dbReference type="EMBL" id="CP023445">
    <property type="protein sequence ID" value="ATE54499.1"/>
    <property type="molecule type" value="Genomic_DNA"/>
</dbReference>
<dbReference type="InterPro" id="IPR008930">
    <property type="entry name" value="Terpenoid_cyclase/PrenylTrfase"/>
</dbReference>
<evidence type="ECO:0000313" key="2">
    <source>
        <dbReference type="EMBL" id="ATE54499.1"/>
    </source>
</evidence>
<dbReference type="AlphaFoldDB" id="A0A290Z6A2"/>
<evidence type="ECO:0000313" key="3">
    <source>
        <dbReference type="Proteomes" id="UP000218505"/>
    </source>
</evidence>
<proteinExistence type="predicted"/>
<reference evidence="2" key="1">
    <citation type="submission" date="2017-09" db="EMBL/GenBank/DDBJ databases">
        <title>Complete Genome Sequence of ansamitocin-producing Bacterium Actinosynnema pretiosum X47.</title>
        <authorList>
            <person name="Cao G."/>
            <person name="Zong G."/>
            <person name="Zhong C."/>
            <person name="Fu J."/>
        </authorList>
    </citation>
    <scope>NUCLEOTIDE SEQUENCE [LARGE SCALE GENOMIC DNA]</scope>
    <source>
        <strain evidence="2">X47</strain>
    </source>
</reference>
<accession>A0A290Z6A2</accession>
<dbReference type="KEGG" id="apre:CNX65_15360"/>
<name>A0A290Z6A2_9PSEU</name>
<sequence length="513" mass="53339">MTATRATGPRLSGGAVARAVADLVSDPTGGLPASVYETARLVALAPWLVGHAERVDFLLRDQAPDGTWAGPGPFALVPTLSAVEALLAAEADRGAVDRGLAAAERLLADVPGTGLPATLIPGMIVPALVLDVNARLGHDRLRLPDGLSPDALVALRDDGWRNPVSAFYLEIVGPRAVGSPHVRPVDGVVGCSAAATAAWLGPEPPGQERAESVRFLERTQAGLGGPVPGLTSMTWFERGLLHSALIDSGVDPAEAAPLLTGLPLDVGERGAPAAPGFAHDSETAAILLLAESDATGSTPAPDSLWEYDRGTHFLTTVPVGAPSVITNARILRALRRRLAQNPPDAARCADAADRITDWLLAEQNADGHWTDRWHQSPLYATQACLQALAEPGRAATSRTRDADVAEARAAALRLLLSTQRPDGSWGVWGGTVEETALALLALPRAPRGAEQVRAVAEGRAFLLDRGAGGPHPALWTGKDLYAPVNLIRGFAAAALARHPDPDGGRAPAGEPGR</sequence>
<dbReference type="Pfam" id="PF13243">
    <property type="entry name" value="SQHop_cyclase_C"/>
    <property type="match status" value="1"/>
</dbReference>
<keyword evidence="3" id="KW-1185">Reference proteome</keyword>
<gene>
    <name evidence="2" type="ORF">CNX65_15360</name>
</gene>
<organism evidence="2 3">
    <name type="scientific">Actinosynnema pretiosum</name>
    <dbReference type="NCBI Taxonomy" id="42197"/>
    <lineage>
        <taxon>Bacteria</taxon>
        <taxon>Bacillati</taxon>
        <taxon>Actinomycetota</taxon>
        <taxon>Actinomycetes</taxon>
        <taxon>Pseudonocardiales</taxon>
        <taxon>Pseudonocardiaceae</taxon>
        <taxon>Actinosynnema</taxon>
    </lineage>
</organism>
<evidence type="ECO:0000259" key="1">
    <source>
        <dbReference type="Pfam" id="PF13243"/>
    </source>
</evidence>
<dbReference type="SUPFAM" id="SSF48239">
    <property type="entry name" value="Terpenoid cyclases/Protein prenyltransferases"/>
    <property type="match status" value="1"/>
</dbReference>
<dbReference type="Gene3D" id="1.50.10.20">
    <property type="match status" value="1"/>
</dbReference>